<dbReference type="OrthoDB" id="9806253at2"/>
<dbReference type="SMR" id="Q749H0"/>
<dbReference type="EnsemblBacteria" id="AAR36167">
    <property type="protein sequence ID" value="AAR36167"/>
    <property type="gene ID" value="GSU2773"/>
</dbReference>
<reference evidence="1 2" key="2">
    <citation type="journal article" date="2012" name="BMC Genomics">
        <title>Comparative genomic analysis of Geobacter sulfurreducens KN400, a strain with enhanced capacity for extracellular electron transfer and electricity production.</title>
        <authorList>
            <person name="Butler J.E."/>
            <person name="Young N.D."/>
            <person name="Aklujkar M."/>
            <person name="Lovley D.R."/>
        </authorList>
    </citation>
    <scope>NUCLEOTIDE SEQUENCE [LARGE SCALE GENOMIC DNA]</scope>
    <source>
        <strain evidence="2">ATCC 51573 / DSM 12127 / PCA</strain>
    </source>
</reference>
<dbReference type="InParanoid" id="Q749H0"/>
<dbReference type="InterPro" id="IPR002825">
    <property type="entry name" value="Pept_S49_ser-pept_pro"/>
</dbReference>
<dbReference type="STRING" id="243231.GSU2773"/>
<dbReference type="AlphaFoldDB" id="Q749H0"/>
<evidence type="ECO:0000313" key="2">
    <source>
        <dbReference type="Proteomes" id="UP000000577"/>
    </source>
</evidence>
<name>Q749H0_GEOSL</name>
<dbReference type="SUPFAM" id="SSF52096">
    <property type="entry name" value="ClpP/crotonase"/>
    <property type="match status" value="1"/>
</dbReference>
<reference evidence="1 2" key="1">
    <citation type="journal article" date="2003" name="Science">
        <title>Genome of Geobacter sulfurreducens: metal reduction in subsurface environments.</title>
        <authorList>
            <person name="Methe B.A."/>
            <person name="Nelson K.E."/>
            <person name="Eisen J.A."/>
            <person name="Paulsen I.T."/>
            <person name="Nelson W."/>
            <person name="Heidelberg J.F."/>
            <person name="Wu D."/>
            <person name="Wu M."/>
            <person name="Ward N."/>
            <person name="Beanan M.J."/>
            <person name="Dodson R.J."/>
            <person name="Madupu R."/>
            <person name="Brinkac L.M."/>
            <person name="Daugherty S.C."/>
            <person name="DeBoy R.T."/>
            <person name="Durkin A.S."/>
            <person name="Gwinn M."/>
            <person name="Kolonay J.F."/>
            <person name="Sullivan S.A."/>
            <person name="Haft D.H."/>
            <person name="Selengut J."/>
            <person name="Davidsen T.M."/>
            <person name="Zafar N."/>
            <person name="White O."/>
            <person name="Tran B."/>
            <person name="Romero C."/>
            <person name="Forberger H.A."/>
            <person name="Weidman J."/>
            <person name="Khouri H."/>
            <person name="Feldblyum T.V."/>
            <person name="Utterback T.R."/>
            <person name="Van Aken S.E."/>
            <person name="Lovley D.R."/>
            <person name="Fraser C.M."/>
        </authorList>
    </citation>
    <scope>NUCLEOTIDE SEQUENCE [LARGE SCALE GENOMIC DNA]</scope>
    <source>
        <strain evidence="2">ATCC 51573 / DSM 12127 / PCA</strain>
    </source>
</reference>
<dbReference type="PANTHER" id="PTHR35984:SF1">
    <property type="entry name" value="PERIPLASMIC SERINE PROTEASE"/>
    <property type="match status" value="1"/>
</dbReference>
<accession>Q749H0</accession>
<dbReference type="eggNOG" id="COG0616">
    <property type="taxonomic scope" value="Bacteria"/>
</dbReference>
<proteinExistence type="predicted"/>
<sequence>MAGKSLKKPTTIVTPGVKEDVSEKADEKTYDLRDPSQLVALFTENENEDFIKISLSKYIESLIQSHNMASYNIVFLYDETRSISRYHSNQIYEAASSATDKKDILLILHSGGGQIEPAYLISKTCKSLTKKKFVVGIPRRAKSAATLISLGADEIHMGLMSELGPIDPQIGGYPALGLSNALNTLAGLACRFPDSADMFAKYLTDNLNLKDLGYFERVSESASQYAERLLAGKKFPAPSTAQSLANHFVNHYKDHGFVIDSDEATNLLGSNIIKQNTAEYLFANELYKFLDFASFLFSYFKKKEFYYVGDIRSGLSTRDKRNT</sequence>
<dbReference type="InterPro" id="IPR029045">
    <property type="entry name" value="ClpP/crotonase-like_dom_sf"/>
</dbReference>
<protein>
    <recommendedName>
        <fullName evidence="3">Serine dehydrogenase proteinase</fullName>
    </recommendedName>
</protein>
<dbReference type="HOGENOM" id="CLU_859860_0_0_7"/>
<evidence type="ECO:0000313" key="1">
    <source>
        <dbReference type="EMBL" id="AAR36167.1"/>
    </source>
</evidence>
<evidence type="ECO:0008006" key="3">
    <source>
        <dbReference type="Google" id="ProtNLM"/>
    </source>
</evidence>
<dbReference type="KEGG" id="gsu:GSU2773"/>
<dbReference type="RefSeq" id="WP_010943400.1">
    <property type="nucleotide sequence ID" value="NC_002939.5"/>
</dbReference>
<keyword evidence="2" id="KW-1185">Reference proteome</keyword>
<dbReference type="EMBL" id="AE017180">
    <property type="protein sequence ID" value="AAR36167.1"/>
    <property type="molecule type" value="Genomic_DNA"/>
</dbReference>
<dbReference type="Gene3D" id="3.90.226.10">
    <property type="entry name" value="2-enoyl-CoA Hydratase, Chain A, domain 1"/>
    <property type="match status" value="1"/>
</dbReference>
<dbReference type="GO" id="GO:0016020">
    <property type="term" value="C:membrane"/>
    <property type="evidence" value="ECO:0007669"/>
    <property type="project" value="InterPro"/>
</dbReference>
<organism evidence="1 2">
    <name type="scientific">Geobacter sulfurreducens (strain ATCC 51573 / DSM 12127 / PCA)</name>
    <dbReference type="NCBI Taxonomy" id="243231"/>
    <lineage>
        <taxon>Bacteria</taxon>
        <taxon>Pseudomonadati</taxon>
        <taxon>Thermodesulfobacteriota</taxon>
        <taxon>Desulfuromonadia</taxon>
        <taxon>Geobacterales</taxon>
        <taxon>Geobacteraceae</taxon>
        <taxon>Geobacter</taxon>
    </lineage>
</organism>
<dbReference type="Pfam" id="PF01972">
    <property type="entry name" value="SDH_protease"/>
    <property type="match status" value="1"/>
</dbReference>
<dbReference type="Proteomes" id="UP000000577">
    <property type="component" value="Chromosome"/>
</dbReference>
<dbReference type="PATRIC" id="fig|243231.5.peg.2795"/>
<dbReference type="DNASU" id="2685767"/>
<gene>
    <name evidence="1" type="ordered locus">GSU2773</name>
</gene>
<dbReference type="PANTHER" id="PTHR35984">
    <property type="entry name" value="PERIPLASMIC SERINE PROTEASE"/>
    <property type="match status" value="1"/>
</dbReference>